<name>A0A1Y1S168_9SPIO</name>
<dbReference type="NCBIfam" id="TIGR00082">
    <property type="entry name" value="rbfA"/>
    <property type="match status" value="1"/>
</dbReference>
<dbReference type="STRING" id="1963862.B4O97_03260"/>
<dbReference type="PANTHER" id="PTHR33515">
    <property type="entry name" value="RIBOSOME-BINDING FACTOR A, CHLOROPLASTIC-RELATED"/>
    <property type="match status" value="1"/>
</dbReference>
<dbReference type="InterPro" id="IPR000238">
    <property type="entry name" value="RbfA"/>
</dbReference>
<evidence type="ECO:0000256" key="2">
    <source>
        <dbReference type="HAMAP-Rule" id="MF_00003"/>
    </source>
</evidence>
<gene>
    <name evidence="2" type="primary">rbfA</name>
    <name evidence="3" type="ORF">B4O97_03260</name>
</gene>
<keyword evidence="1 2" id="KW-0690">Ribosome biogenesis</keyword>
<accession>A0A1Y1S168</accession>
<dbReference type="GO" id="GO:0030490">
    <property type="term" value="P:maturation of SSU-rRNA"/>
    <property type="evidence" value="ECO:0007669"/>
    <property type="project" value="UniProtKB-UniRule"/>
</dbReference>
<dbReference type="Gene3D" id="3.30.300.20">
    <property type="match status" value="1"/>
</dbReference>
<dbReference type="GO" id="GO:0005829">
    <property type="term" value="C:cytosol"/>
    <property type="evidence" value="ECO:0007669"/>
    <property type="project" value="TreeGrafter"/>
</dbReference>
<dbReference type="Pfam" id="PF02033">
    <property type="entry name" value="RBFA"/>
    <property type="match status" value="1"/>
</dbReference>
<evidence type="ECO:0000256" key="1">
    <source>
        <dbReference type="ARBA" id="ARBA00022517"/>
    </source>
</evidence>
<dbReference type="AlphaFoldDB" id="A0A1Y1S168"/>
<sequence>MSEYRLKRVASLIQHAISEMILTGIVKDHRVSSFISVTEVVVSKDTGYAKVYVSSFENPQSVENAVKALNHAAGFIQARLGKKLRLRNTPKLTFYQDGSIERGVRMVHKLDELEDK</sequence>
<dbReference type="PANTHER" id="PTHR33515:SF1">
    <property type="entry name" value="RIBOSOME-BINDING FACTOR A, CHLOROPLASTIC-RELATED"/>
    <property type="match status" value="1"/>
</dbReference>
<dbReference type="OrthoDB" id="370444at2"/>
<organism evidence="3 4">
    <name type="scientific">Marispirochaeta aestuarii</name>
    <dbReference type="NCBI Taxonomy" id="1963862"/>
    <lineage>
        <taxon>Bacteria</taxon>
        <taxon>Pseudomonadati</taxon>
        <taxon>Spirochaetota</taxon>
        <taxon>Spirochaetia</taxon>
        <taxon>Spirochaetales</taxon>
        <taxon>Spirochaetaceae</taxon>
        <taxon>Marispirochaeta</taxon>
    </lineage>
</organism>
<protein>
    <recommendedName>
        <fullName evidence="2">Ribosome-binding factor A</fullName>
    </recommendedName>
</protein>
<comment type="caution">
    <text evidence="3">The sequence shown here is derived from an EMBL/GenBank/DDBJ whole genome shotgun (WGS) entry which is preliminary data.</text>
</comment>
<comment type="subcellular location">
    <subcellularLocation>
        <location evidence="2">Cytoplasm</location>
    </subcellularLocation>
</comment>
<dbReference type="Proteomes" id="UP000192343">
    <property type="component" value="Unassembled WGS sequence"/>
</dbReference>
<dbReference type="InterPro" id="IPR015946">
    <property type="entry name" value="KH_dom-like_a/b"/>
</dbReference>
<evidence type="ECO:0000313" key="3">
    <source>
        <dbReference type="EMBL" id="ORC37221.1"/>
    </source>
</evidence>
<dbReference type="HAMAP" id="MF_00003">
    <property type="entry name" value="RbfA"/>
    <property type="match status" value="1"/>
</dbReference>
<dbReference type="PROSITE" id="PS01319">
    <property type="entry name" value="RBFA"/>
    <property type="match status" value="1"/>
</dbReference>
<comment type="similarity">
    <text evidence="2">Belongs to the RbfA family.</text>
</comment>
<comment type="subunit">
    <text evidence="2">Monomer. Binds 30S ribosomal subunits, but not 50S ribosomal subunits or 70S ribosomes.</text>
</comment>
<proteinExistence type="inferred from homology"/>
<dbReference type="RefSeq" id="WP_083048286.1">
    <property type="nucleotide sequence ID" value="NZ_CAXXQO010000002.1"/>
</dbReference>
<dbReference type="InterPro" id="IPR023799">
    <property type="entry name" value="RbfA_dom_sf"/>
</dbReference>
<dbReference type="GO" id="GO:0043024">
    <property type="term" value="F:ribosomal small subunit binding"/>
    <property type="evidence" value="ECO:0007669"/>
    <property type="project" value="TreeGrafter"/>
</dbReference>
<evidence type="ECO:0000313" key="4">
    <source>
        <dbReference type="Proteomes" id="UP000192343"/>
    </source>
</evidence>
<keyword evidence="2" id="KW-0963">Cytoplasm</keyword>
<reference evidence="3 4" key="1">
    <citation type="submission" date="2017-03" db="EMBL/GenBank/DDBJ databases">
        <title>Draft Genome sequence of Marispirochaeta sp. strain JC444.</title>
        <authorList>
            <person name="Shivani Y."/>
            <person name="Subhash Y."/>
            <person name="Sasikala C."/>
            <person name="Ramana C."/>
        </authorList>
    </citation>
    <scope>NUCLEOTIDE SEQUENCE [LARGE SCALE GENOMIC DNA]</scope>
    <source>
        <strain evidence="3 4">JC444</strain>
    </source>
</reference>
<comment type="function">
    <text evidence="2">One of several proteins that assist in the late maturation steps of the functional core of the 30S ribosomal subunit. Associates with free 30S ribosomal subunits (but not with 30S subunits that are part of 70S ribosomes or polysomes). Required for efficient processing of 16S rRNA. May interact with the 5'-terminal helix region of 16S rRNA.</text>
</comment>
<dbReference type="SUPFAM" id="SSF89919">
    <property type="entry name" value="Ribosome-binding factor A, RbfA"/>
    <property type="match status" value="1"/>
</dbReference>
<dbReference type="EMBL" id="MWQY01000003">
    <property type="protein sequence ID" value="ORC37221.1"/>
    <property type="molecule type" value="Genomic_DNA"/>
</dbReference>
<dbReference type="InterPro" id="IPR020053">
    <property type="entry name" value="Ribosome-bd_factorA_CS"/>
</dbReference>
<keyword evidence="4" id="KW-1185">Reference proteome</keyword>